<proteinExistence type="predicted"/>
<dbReference type="SMART" id="SM00380">
    <property type="entry name" value="AP2"/>
    <property type="match status" value="1"/>
</dbReference>
<evidence type="ECO:0000256" key="2">
    <source>
        <dbReference type="ARBA" id="ARBA00022614"/>
    </source>
</evidence>
<dbReference type="Proteomes" id="UP000467840">
    <property type="component" value="Chromosome 16"/>
</dbReference>
<keyword evidence="12" id="KW-1185">Reference proteome</keyword>
<dbReference type="PRINTS" id="PR00367">
    <property type="entry name" value="ETHRSPELEMNT"/>
</dbReference>
<organism evidence="11 12">
    <name type="scientific">Hevea brasiliensis</name>
    <name type="common">Para rubber tree</name>
    <name type="synonym">Siphonia brasiliensis</name>
    <dbReference type="NCBI Taxonomy" id="3981"/>
    <lineage>
        <taxon>Eukaryota</taxon>
        <taxon>Viridiplantae</taxon>
        <taxon>Streptophyta</taxon>
        <taxon>Embryophyta</taxon>
        <taxon>Tracheophyta</taxon>
        <taxon>Spermatophyta</taxon>
        <taxon>Magnoliopsida</taxon>
        <taxon>eudicotyledons</taxon>
        <taxon>Gunneridae</taxon>
        <taxon>Pentapetalae</taxon>
        <taxon>rosids</taxon>
        <taxon>fabids</taxon>
        <taxon>Malpighiales</taxon>
        <taxon>Euphorbiaceae</taxon>
        <taxon>Crotonoideae</taxon>
        <taxon>Micrandreae</taxon>
        <taxon>Hevea</taxon>
    </lineage>
</organism>
<dbReference type="SUPFAM" id="SSF54171">
    <property type="entry name" value="DNA-binding domain"/>
    <property type="match status" value="1"/>
</dbReference>
<dbReference type="SUPFAM" id="SSF52058">
    <property type="entry name" value="L domain-like"/>
    <property type="match status" value="1"/>
</dbReference>
<keyword evidence="8" id="KW-0539">Nucleus</keyword>
<dbReference type="FunFam" id="3.30.730.10:FF:000001">
    <property type="entry name" value="Ethylene-responsive transcription factor 2"/>
    <property type="match status" value="1"/>
</dbReference>
<evidence type="ECO:0000313" key="11">
    <source>
        <dbReference type="EMBL" id="KAF2303301.1"/>
    </source>
</evidence>
<keyword evidence="6" id="KW-0238">DNA-binding</keyword>
<dbReference type="PANTHER" id="PTHR31677:SF202">
    <property type="entry name" value="ETHYLENE-RESPONSIVE TRANSCRIPTION FACTOR 12"/>
    <property type="match status" value="1"/>
</dbReference>
<keyword evidence="3" id="KW-0677">Repeat</keyword>
<gene>
    <name evidence="11" type="ORF">GH714_016481</name>
</gene>
<evidence type="ECO:0000256" key="7">
    <source>
        <dbReference type="ARBA" id="ARBA00023163"/>
    </source>
</evidence>
<keyword evidence="2" id="KW-0433">Leucine-rich repeat</keyword>
<dbReference type="EMBL" id="JAAGAX010000009">
    <property type="protein sequence ID" value="KAF2303301.1"/>
    <property type="molecule type" value="Genomic_DNA"/>
</dbReference>
<evidence type="ECO:0000256" key="8">
    <source>
        <dbReference type="ARBA" id="ARBA00023242"/>
    </source>
</evidence>
<reference evidence="11 12" key="1">
    <citation type="journal article" date="2020" name="Mol. Plant">
        <title>The Chromosome-Based Rubber Tree Genome Provides New Insights into Spurge Genome Evolution and Rubber Biosynthesis.</title>
        <authorList>
            <person name="Liu J."/>
            <person name="Shi C."/>
            <person name="Shi C.C."/>
            <person name="Li W."/>
            <person name="Zhang Q.J."/>
            <person name="Zhang Y."/>
            <person name="Li K."/>
            <person name="Lu H.F."/>
            <person name="Shi C."/>
            <person name="Zhu S.T."/>
            <person name="Xiao Z.Y."/>
            <person name="Nan H."/>
            <person name="Yue Y."/>
            <person name="Zhu X.G."/>
            <person name="Wu Y."/>
            <person name="Hong X.N."/>
            <person name="Fan G.Y."/>
            <person name="Tong Y."/>
            <person name="Zhang D."/>
            <person name="Mao C.L."/>
            <person name="Liu Y.L."/>
            <person name="Hao S.J."/>
            <person name="Liu W.Q."/>
            <person name="Lv M.Q."/>
            <person name="Zhang H.B."/>
            <person name="Liu Y."/>
            <person name="Hu-Tang G.R."/>
            <person name="Wang J.P."/>
            <person name="Wang J.H."/>
            <person name="Sun Y.H."/>
            <person name="Ni S.B."/>
            <person name="Chen W.B."/>
            <person name="Zhang X.C."/>
            <person name="Jiao Y.N."/>
            <person name="Eichler E.E."/>
            <person name="Li G.H."/>
            <person name="Liu X."/>
            <person name="Gao L.Z."/>
        </authorList>
    </citation>
    <scope>NUCLEOTIDE SEQUENCE [LARGE SCALE GENOMIC DNA]</scope>
    <source>
        <strain evidence="12">cv. GT1</strain>
        <tissue evidence="11">Leaf</tissue>
    </source>
</reference>
<dbReference type="FunFam" id="3.80.10.10:FF:000383">
    <property type="entry name" value="Leucine-rich repeat receptor protein kinase EMS1"/>
    <property type="match status" value="1"/>
</dbReference>
<dbReference type="Pfam" id="PF13855">
    <property type="entry name" value="LRR_8"/>
    <property type="match status" value="1"/>
</dbReference>
<keyword evidence="9" id="KW-0472">Membrane</keyword>
<evidence type="ECO:0000256" key="4">
    <source>
        <dbReference type="ARBA" id="ARBA00022745"/>
    </source>
</evidence>
<evidence type="ECO:0000256" key="5">
    <source>
        <dbReference type="ARBA" id="ARBA00023015"/>
    </source>
</evidence>
<dbReference type="GO" id="GO:0003700">
    <property type="term" value="F:DNA-binding transcription factor activity"/>
    <property type="evidence" value="ECO:0007669"/>
    <property type="project" value="InterPro"/>
</dbReference>
<dbReference type="InterPro" id="IPR036955">
    <property type="entry name" value="AP2/ERF_dom_sf"/>
</dbReference>
<dbReference type="Gene3D" id="3.30.730.10">
    <property type="entry name" value="AP2/ERF domain"/>
    <property type="match status" value="1"/>
</dbReference>
<accession>A0A6A6LPF8</accession>
<evidence type="ECO:0000256" key="1">
    <source>
        <dbReference type="ARBA" id="ARBA00004123"/>
    </source>
</evidence>
<comment type="caution">
    <text evidence="11">The sequence shown here is derived from an EMBL/GenBank/DDBJ whole genome shotgun (WGS) entry which is preliminary data.</text>
</comment>
<name>A0A6A6LPF8_HEVBR</name>
<dbReference type="PROSITE" id="PS51032">
    <property type="entry name" value="AP2_ERF"/>
    <property type="match status" value="1"/>
</dbReference>
<dbReference type="PANTHER" id="PTHR31677">
    <property type="entry name" value="AP2 DOMAIN CLASS TRANSCRIPTION FACTOR"/>
    <property type="match status" value="1"/>
</dbReference>
<dbReference type="InterPro" id="IPR001471">
    <property type="entry name" value="AP2/ERF_dom"/>
</dbReference>
<keyword evidence="9" id="KW-1133">Transmembrane helix</keyword>
<feature type="transmembrane region" description="Helical" evidence="9">
    <location>
        <begin position="195"/>
        <end position="216"/>
    </location>
</feature>
<feature type="transmembrane region" description="Helical" evidence="9">
    <location>
        <begin position="162"/>
        <end position="183"/>
    </location>
</feature>
<evidence type="ECO:0000256" key="6">
    <source>
        <dbReference type="ARBA" id="ARBA00023125"/>
    </source>
</evidence>
<dbReference type="InterPro" id="IPR001611">
    <property type="entry name" value="Leu-rich_rpt"/>
</dbReference>
<keyword evidence="9" id="KW-0812">Transmembrane</keyword>
<keyword evidence="7" id="KW-0804">Transcription</keyword>
<evidence type="ECO:0000313" key="12">
    <source>
        <dbReference type="Proteomes" id="UP000467840"/>
    </source>
</evidence>
<dbReference type="CDD" id="cd00018">
    <property type="entry name" value="AP2"/>
    <property type="match status" value="1"/>
</dbReference>
<dbReference type="InterPro" id="IPR016177">
    <property type="entry name" value="DNA-bd_dom_sf"/>
</dbReference>
<evidence type="ECO:0000256" key="9">
    <source>
        <dbReference type="SAM" id="Phobius"/>
    </source>
</evidence>
<protein>
    <recommendedName>
        <fullName evidence="10">AP2/ERF domain-containing protein</fullName>
    </recommendedName>
</protein>
<dbReference type="Gene3D" id="3.80.10.10">
    <property type="entry name" value="Ribonuclease Inhibitor"/>
    <property type="match status" value="1"/>
</dbReference>
<dbReference type="AlphaFoldDB" id="A0A6A6LPF8"/>
<dbReference type="GO" id="GO:0005634">
    <property type="term" value="C:nucleus"/>
    <property type="evidence" value="ECO:0007669"/>
    <property type="project" value="UniProtKB-SubCell"/>
</dbReference>
<evidence type="ECO:0000259" key="10">
    <source>
        <dbReference type="PROSITE" id="PS51032"/>
    </source>
</evidence>
<dbReference type="Pfam" id="PF00847">
    <property type="entry name" value="AP2"/>
    <property type="match status" value="1"/>
</dbReference>
<keyword evidence="4" id="KW-0936">Ethylene signaling pathway</keyword>
<dbReference type="InterPro" id="IPR032675">
    <property type="entry name" value="LRR_dom_sf"/>
</dbReference>
<sequence>MVIRVFPNNIHGVEQIVNLTELAANGSSMDCVNYSMVSGLDNQGLSGFLPNDISGLHHLQSINLSTNNIHGAIPSSLGTITSLEVLDLSYNFFNGSIPDSIGQLTSVRRLNLNGNSLSGRVPAALGERLLHGASFNFTDNAGLCGMPGLPTCGPHLSAGAKIGIAFGASVAFLIMVICLMCWWKRRQNILRAQQIAVCKVCFFIFTLLLALLLLMASSREGHYRGVRKRPWGRYAAEIRDPWKKTRVWLGTFDTPEEAALAYDGAARSLRGAKAKTNFPAPTTGLSLDLNVPSDSHHRWSSTAGHRFALGEFLQTGVLKEINFNGEASGSVKNEIAVAAGGVGPPVPEAGVQPSFLGIVRRGLPIDLNEPPPLWL</sequence>
<dbReference type="GO" id="GO:0009873">
    <property type="term" value="P:ethylene-activated signaling pathway"/>
    <property type="evidence" value="ECO:0007669"/>
    <property type="project" value="UniProtKB-KW"/>
</dbReference>
<evidence type="ECO:0000256" key="3">
    <source>
        <dbReference type="ARBA" id="ARBA00022737"/>
    </source>
</evidence>
<feature type="domain" description="AP2/ERF" evidence="10">
    <location>
        <begin position="222"/>
        <end position="279"/>
    </location>
</feature>
<comment type="subcellular location">
    <subcellularLocation>
        <location evidence="1">Nucleus</location>
    </subcellularLocation>
</comment>
<dbReference type="GO" id="GO:0003677">
    <property type="term" value="F:DNA binding"/>
    <property type="evidence" value="ECO:0007669"/>
    <property type="project" value="UniProtKB-KW"/>
</dbReference>
<keyword evidence="5" id="KW-0805">Transcription regulation</keyword>